<dbReference type="InterPro" id="IPR044856">
    <property type="entry name" value="Malate_synth_C_sf"/>
</dbReference>
<dbReference type="InterPro" id="IPR048357">
    <property type="entry name" value="MSG_insertion"/>
</dbReference>
<feature type="domain" description="Malate synthase C-terminal" evidence="17">
    <location>
        <begin position="626"/>
        <end position="722"/>
    </location>
</feature>
<evidence type="ECO:0000256" key="8">
    <source>
        <dbReference type="ARBA" id="ARBA00023097"/>
    </source>
</evidence>
<feature type="binding site" evidence="10">
    <location>
        <position position="454"/>
    </location>
    <ligand>
        <name>Mg(2+)</name>
        <dbReference type="ChEBI" id="CHEBI:18420"/>
    </ligand>
</feature>
<dbReference type="Pfam" id="PF20656">
    <property type="entry name" value="MS_N"/>
    <property type="match status" value="1"/>
</dbReference>
<feature type="active site" description="Proton acceptor" evidence="10 12">
    <location>
        <position position="360"/>
    </location>
</feature>
<keyword evidence="2 10" id="KW-0329">Glyoxylate bypass</keyword>
<feature type="domain" description="Malate synthase G alpha-beta insertion" evidence="16">
    <location>
        <begin position="175"/>
        <end position="255"/>
    </location>
</feature>
<feature type="binding site" evidence="10">
    <location>
        <position position="482"/>
    </location>
    <ligand>
        <name>Mg(2+)</name>
        <dbReference type="ChEBI" id="CHEBI:18420"/>
    </ligand>
</feature>
<evidence type="ECO:0000256" key="7">
    <source>
        <dbReference type="ARBA" id="ARBA00022842"/>
    </source>
</evidence>
<comment type="cofactor">
    <cofactor evidence="1 10">
        <name>Mg(2+)</name>
        <dbReference type="ChEBI" id="CHEBI:18420"/>
    </cofactor>
</comment>
<evidence type="ECO:0000313" key="18">
    <source>
        <dbReference type="EMBL" id="EYC50094.1"/>
    </source>
</evidence>
<dbReference type="RefSeq" id="WP_035604531.1">
    <property type="nucleotide sequence ID" value="NZ_JEMG01000001.1"/>
</dbReference>
<feature type="binding site" evidence="10">
    <location>
        <position position="454"/>
    </location>
    <ligand>
        <name>glyoxylate</name>
        <dbReference type="ChEBI" id="CHEBI:36655"/>
    </ligand>
</feature>
<dbReference type="NCBIfam" id="TIGR01345">
    <property type="entry name" value="malate_syn_G"/>
    <property type="match status" value="1"/>
</dbReference>
<dbReference type="EC" id="2.3.3.9" evidence="10 11"/>
<evidence type="ECO:0000256" key="1">
    <source>
        <dbReference type="ARBA" id="ARBA00001946"/>
    </source>
</evidence>
<dbReference type="InterPro" id="IPR006253">
    <property type="entry name" value="Malate_synthG"/>
</dbReference>
<dbReference type="GO" id="GO:0000287">
    <property type="term" value="F:magnesium ion binding"/>
    <property type="evidence" value="ECO:0007669"/>
    <property type="project" value="TreeGrafter"/>
</dbReference>
<feature type="binding site" evidence="10">
    <location>
        <begin position="479"/>
        <end position="482"/>
    </location>
    <ligand>
        <name>glyoxylate</name>
        <dbReference type="ChEBI" id="CHEBI:36655"/>
    </ligand>
</feature>
<dbReference type="STRING" id="1458275.AZ34_02730"/>
<evidence type="ECO:0000259" key="15">
    <source>
        <dbReference type="Pfam" id="PF20656"/>
    </source>
</evidence>
<dbReference type="SUPFAM" id="SSF51645">
    <property type="entry name" value="Malate synthase G"/>
    <property type="match status" value="1"/>
</dbReference>
<dbReference type="Pfam" id="PF01274">
    <property type="entry name" value="MS_TIM-barrel"/>
    <property type="match status" value="1"/>
</dbReference>
<keyword evidence="18" id="KW-0012">Acyltransferase</keyword>
<evidence type="ECO:0000256" key="9">
    <source>
        <dbReference type="ARBA" id="ARBA00047918"/>
    </source>
</evidence>
<feature type="binding site" evidence="10">
    <location>
        <begin position="132"/>
        <end position="133"/>
    </location>
    <ligand>
        <name>acetyl-CoA</name>
        <dbReference type="ChEBI" id="CHEBI:57288"/>
    </ligand>
</feature>
<feature type="domain" description="Malate synthase N-terminal" evidence="15">
    <location>
        <begin position="21"/>
        <end position="81"/>
    </location>
</feature>
<dbReference type="UniPathway" id="UPA00703">
    <property type="reaction ID" value="UER00720"/>
</dbReference>
<dbReference type="PANTHER" id="PTHR42739:SF1">
    <property type="entry name" value="MALATE SYNTHASE G"/>
    <property type="match status" value="1"/>
</dbReference>
<dbReference type="AlphaFoldDB" id="A0A016XDD6"/>
<keyword evidence="5 10" id="KW-0808">Transferase</keyword>
<evidence type="ECO:0000256" key="12">
    <source>
        <dbReference type="PIRSR" id="PIRSR601465-50"/>
    </source>
</evidence>
<dbReference type="InterPro" id="IPR048355">
    <property type="entry name" value="MS_C"/>
</dbReference>
<comment type="caution">
    <text evidence="18">The sequence shown here is derived from an EMBL/GenBank/DDBJ whole genome shotgun (WGS) entry which is preliminary data.</text>
</comment>
<keyword evidence="7 10" id="KW-0460">Magnesium</keyword>
<evidence type="ECO:0000256" key="5">
    <source>
        <dbReference type="ARBA" id="ARBA00022679"/>
    </source>
</evidence>
<evidence type="ECO:0000256" key="4">
    <source>
        <dbReference type="ARBA" id="ARBA00022532"/>
    </source>
</evidence>
<comment type="subcellular location">
    <subcellularLocation>
        <location evidence="10 13">Cytoplasm</location>
    </subcellularLocation>
</comment>
<dbReference type="Gene3D" id="1.20.1220.12">
    <property type="entry name" value="Malate synthase, domain III"/>
    <property type="match status" value="1"/>
</dbReference>
<dbReference type="InterPro" id="IPR048356">
    <property type="entry name" value="MS_N"/>
</dbReference>
<comment type="pathway">
    <text evidence="10 13">Carbohydrate metabolism; glyoxylate cycle; (S)-malate from isocitrate: step 2/2.</text>
</comment>
<dbReference type="eggNOG" id="COG2225">
    <property type="taxonomic scope" value="Bacteria"/>
</dbReference>
<dbReference type="InterPro" id="IPR011076">
    <property type="entry name" value="Malate_synth_sf"/>
</dbReference>
<dbReference type="OrthoDB" id="9762054at2"/>
<evidence type="ECO:0000256" key="2">
    <source>
        <dbReference type="ARBA" id="ARBA00022435"/>
    </source>
</evidence>
<dbReference type="InterPro" id="IPR001465">
    <property type="entry name" value="Malate_synthase_TIM"/>
</dbReference>
<feature type="binding site" evidence="10">
    <location>
        <position position="125"/>
    </location>
    <ligand>
        <name>acetyl-CoA</name>
        <dbReference type="ChEBI" id="CHEBI:57288"/>
    </ligand>
</feature>
<gene>
    <name evidence="10" type="primary">glcB</name>
    <name evidence="18" type="ORF">AZ34_02730</name>
</gene>
<evidence type="ECO:0000256" key="6">
    <source>
        <dbReference type="ARBA" id="ARBA00022723"/>
    </source>
</evidence>
<keyword evidence="3 10" id="KW-0963">Cytoplasm</keyword>
<keyword evidence="8 10" id="KW-0558">Oxidation</keyword>
<feature type="modified residue" description="Cysteine sulfenic acid (-SOH)" evidence="10">
    <location>
        <position position="652"/>
    </location>
</feature>
<dbReference type="PANTHER" id="PTHR42739">
    <property type="entry name" value="MALATE SYNTHASE G"/>
    <property type="match status" value="1"/>
</dbReference>
<feature type="domain" description="Malate synthase TIM barrel" evidence="14">
    <location>
        <begin position="357"/>
        <end position="604"/>
    </location>
</feature>
<feature type="active site" description="Proton donor" evidence="10 12">
    <location>
        <position position="666"/>
    </location>
</feature>
<comment type="subunit">
    <text evidence="10">Monomer.</text>
</comment>
<feature type="binding site" evidence="10">
    <location>
        <position position="563"/>
    </location>
    <ligand>
        <name>acetyl-CoA</name>
        <dbReference type="ChEBI" id="CHEBI:57288"/>
    </ligand>
</feature>
<evidence type="ECO:0000259" key="16">
    <source>
        <dbReference type="Pfam" id="PF20658"/>
    </source>
</evidence>
<dbReference type="Pfam" id="PF20659">
    <property type="entry name" value="MS_C"/>
    <property type="match status" value="1"/>
</dbReference>
<proteinExistence type="inferred from homology"/>
<comment type="similarity">
    <text evidence="10 13">Belongs to the malate synthase family. GlcB subfamily.</text>
</comment>
<dbReference type="EMBL" id="JEMG01000001">
    <property type="protein sequence ID" value="EYC50094.1"/>
    <property type="molecule type" value="Genomic_DNA"/>
</dbReference>
<evidence type="ECO:0000313" key="19">
    <source>
        <dbReference type="Proteomes" id="UP000023268"/>
    </source>
</evidence>
<dbReference type="GO" id="GO:0005829">
    <property type="term" value="C:cytosol"/>
    <property type="evidence" value="ECO:0007669"/>
    <property type="project" value="TreeGrafter"/>
</dbReference>
<sequence length="758" mass="81841">MTTPTPEFTRVHSLQVAPALHRFVEQKVLPGTGVDSAKFWAGFDAIARDLGPKNAALLKKRDRLQEELDAWHKANPGPITAGKNMKAYKAFLEKIGYLVPAPKDVHCDTSNVDAELAAQAGPQLVVPILNARYALNAANARWGSLYDALYGTDALPEDGPGYKGATKTGPDGKGYNPVRGAKVIEYARHVLDRVAPLAPAQGKPASHVGSKGYAVLGGKLLVTLKDGRQATLAEPSKFIGYQGSAAAPSAILLRNNGIHIDIQIDRGTPIGQTDPAGVSDLLVEAALSTILDLEDSVAVVDAEDKVLAYENWLGILKGTLTESVSKGGKTFTRRLNPDRVYQGANGEEIKLHGRSLLFVRNVGHLMTHPAIRYADGSDMHEGIMDAVITTAIALHDLQGLTKNGIRNSRTGSIYIVKPKMHGPEEAAFASELFARVEALLGLPENTVKLGIMDEERRTSVNLKACIAAAKSRVAFINTGFLDRTGDEMHTAMHAGPMIRKAAMKGTAWIDAYEKLNVLVGLATGLKGRAQIGKGMWAMPDLMAAMLKQKTVHPLAGANTAWVPSPTAATLHALHYHQINVAAIQDQLEKQAQAKNFKQIEEKELARLLTVPVAGKPGMKAPWTAAEIQQEIDNNCQGILGYVVRWIDQGVGCSKVPDIHNIGLMEDRATLRISSQHIANWLLHGVVTESQVRAAFERMAAVVDEQNKGDPLYKPMAGNFDTSMAYKAATDLVFKGLEQPNGYTEPLLHAWRLKVKAAA</sequence>
<comment type="catalytic activity">
    <reaction evidence="9 10 13">
        <text>glyoxylate + acetyl-CoA + H2O = (S)-malate + CoA + H(+)</text>
        <dbReference type="Rhea" id="RHEA:18181"/>
        <dbReference type="ChEBI" id="CHEBI:15377"/>
        <dbReference type="ChEBI" id="CHEBI:15378"/>
        <dbReference type="ChEBI" id="CHEBI:15589"/>
        <dbReference type="ChEBI" id="CHEBI:36655"/>
        <dbReference type="ChEBI" id="CHEBI:57287"/>
        <dbReference type="ChEBI" id="CHEBI:57288"/>
        <dbReference type="EC" id="2.3.3.9"/>
    </reaction>
</comment>
<comment type="function">
    <text evidence="10">Involved in the glycolate utilization. Catalyzes the condensation and subsequent hydrolysis of acetyl-coenzyme A (acetyl-CoA) and glyoxylate to form malate and CoA.</text>
</comment>
<feature type="binding site" evidence="10">
    <location>
        <position position="360"/>
    </location>
    <ligand>
        <name>glyoxylate</name>
        <dbReference type="ChEBI" id="CHEBI:36655"/>
    </ligand>
</feature>
<organism evidence="18 19">
    <name type="scientific">Hylemonella gracilis str. Niagara R</name>
    <dbReference type="NCBI Taxonomy" id="1458275"/>
    <lineage>
        <taxon>Bacteria</taxon>
        <taxon>Pseudomonadati</taxon>
        <taxon>Pseudomonadota</taxon>
        <taxon>Betaproteobacteria</taxon>
        <taxon>Burkholderiales</taxon>
        <taxon>Comamonadaceae</taxon>
        <taxon>Hylemonella</taxon>
    </lineage>
</organism>
<feature type="binding site" evidence="10">
    <location>
        <position position="333"/>
    </location>
    <ligand>
        <name>acetyl-CoA</name>
        <dbReference type="ChEBI" id="CHEBI:57288"/>
    </ligand>
</feature>
<keyword evidence="6 10" id="KW-0479">Metal-binding</keyword>
<evidence type="ECO:0000256" key="11">
    <source>
        <dbReference type="NCBIfam" id="TIGR01345"/>
    </source>
</evidence>
<dbReference type="Gene3D" id="3.20.20.360">
    <property type="entry name" value="Malate synthase, domain 3"/>
    <property type="match status" value="2"/>
</dbReference>
<evidence type="ECO:0000259" key="17">
    <source>
        <dbReference type="Pfam" id="PF20659"/>
    </source>
</evidence>
<dbReference type="GO" id="GO:0009436">
    <property type="term" value="P:glyoxylate catabolic process"/>
    <property type="evidence" value="ECO:0007669"/>
    <property type="project" value="TreeGrafter"/>
</dbReference>
<accession>A0A016XDD6</accession>
<dbReference type="HAMAP" id="MF_00641">
    <property type="entry name" value="Malate_synth_G"/>
    <property type="match status" value="1"/>
</dbReference>
<evidence type="ECO:0000256" key="10">
    <source>
        <dbReference type="HAMAP-Rule" id="MF_00641"/>
    </source>
</evidence>
<reference evidence="18 19" key="1">
    <citation type="submission" date="2014-02" db="EMBL/GenBank/DDBJ databases">
        <title>Draft Genome of Hylemonella gracilis isolated from the Niagara River.</title>
        <authorList>
            <person name="Pawlowski D.R."/>
            <person name="Koudelka G.B."/>
        </authorList>
    </citation>
    <scope>NUCLEOTIDE SEQUENCE [LARGE SCALE GENOMIC DNA]</scope>
    <source>
        <strain evidence="18 19">Niagara R</strain>
    </source>
</reference>
<evidence type="ECO:0000259" key="14">
    <source>
        <dbReference type="Pfam" id="PF01274"/>
    </source>
</evidence>
<dbReference type="InterPro" id="IPR046363">
    <property type="entry name" value="MS_N_TIM-barrel_dom"/>
</dbReference>
<dbReference type="Pfam" id="PF20658">
    <property type="entry name" value="MSG_insertion"/>
    <property type="match status" value="1"/>
</dbReference>
<dbReference type="GO" id="GO:0006099">
    <property type="term" value="P:tricarboxylic acid cycle"/>
    <property type="evidence" value="ECO:0007669"/>
    <property type="project" value="UniProtKB-KW"/>
</dbReference>
<evidence type="ECO:0000256" key="3">
    <source>
        <dbReference type="ARBA" id="ARBA00022490"/>
    </source>
</evidence>
<dbReference type="Proteomes" id="UP000023268">
    <property type="component" value="Unassembled WGS sequence"/>
</dbReference>
<keyword evidence="4 10" id="KW-0816">Tricarboxylic acid cycle</keyword>
<comment type="caution">
    <text evidence="10">Lacks conserved residue(s) required for the propagation of feature annotation.</text>
</comment>
<evidence type="ECO:0000256" key="13">
    <source>
        <dbReference type="RuleBase" id="RU003572"/>
    </source>
</evidence>
<feature type="binding site" evidence="10">
    <location>
        <position position="296"/>
    </location>
    <ligand>
        <name>acetyl-CoA</name>
        <dbReference type="ChEBI" id="CHEBI:57288"/>
    </ligand>
</feature>
<dbReference type="GO" id="GO:0006097">
    <property type="term" value="P:glyoxylate cycle"/>
    <property type="evidence" value="ECO:0007669"/>
    <property type="project" value="UniProtKB-UniRule"/>
</dbReference>
<dbReference type="NCBIfam" id="NF002825">
    <property type="entry name" value="PRK02999.1"/>
    <property type="match status" value="1"/>
</dbReference>
<dbReference type="GO" id="GO:0004474">
    <property type="term" value="F:malate synthase activity"/>
    <property type="evidence" value="ECO:0007669"/>
    <property type="project" value="UniProtKB-UniRule"/>
</dbReference>
<name>A0A016XDD6_9BURK</name>
<protein>
    <recommendedName>
        <fullName evidence="10 11">Malate synthase G</fullName>
        <ecNumber evidence="10 11">2.3.3.9</ecNumber>
    </recommendedName>
</protein>